<gene>
    <name evidence="1" type="ORF">TTHERM_00354700</name>
</gene>
<protein>
    <submittedName>
        <fullName evidence="1">Uncharacterized protein</fullName>
    </submittedName>
</protein>
<evidence type="ECO:0000313" key="1">
    <source>
        <dbReference type="EMBL" id="EAR90123.3"/>
    </source>
</evidence>
<dbReference type="Gene3D" id="1.20.1270.60">
    <property type="entry name" value="Arfaptin homology (AH) domain/BAR domain"/>
    <property type="match status" value="1"/>
</dbReference>
<proteinExistence type="predicted"/>
<dbReference type="InParanoid" id="Q22YA1"/>
<name>Q22YA1_TETTS</name>
<dbReference type="RefSeq" id="XP_001010368.3">
    <property type="nucleotide sequence ID" value="XM_001010368.3"/>
</dbReference>
<dbReference type="EMBL" id="GG662749">
    <property type="protein sequence ID" value="EAR90123.3"/>
    <property type="molecule type" value="Genomic_DNA"/>
</dbReference>
<keyword evidence="2" id="KW-1185">Reference proteome</keyword>
<organism evidence="1 2">
    <name type="scientific">Tetrahymena thermophila (strain SB210)</name>
    <dbReference type="NCBI Taxonomy" id="312017"/>
    <lineage>
        <taxon>Eukaryota</taxon>
        <taxon>Sar</taxon>
        <taxon>Alveolata</taxon>
        <taxon>Ciliophora</taxon>
        <taxon>Intramacronucleata</taxon>
        <taxon>Oligohymenophorea</taxon>
        <taxon>Hymenostomatida</taxon>
        <taxon>Tetrahymenina</taxon>
        <taxon>Tetrahymenidae</taxon>
        <taxon>Tetrahymena</taxon>
    </lineage>
</organism>
<dbReference type="Proteomes" id="UP000009168">
    <property type="component" value="Unassembled WGS sequence"/>
</dbReference>
<dbReference type="InterPro" id="IPR027267">
    <property type="entry name" value="AH/BAR_dom_sf"/>
</dbReference>
<dbReference type="OrthoDB" id="295282at2759"/>
<evidence type="ECO:0000313" key="2">
    <source>
        <dbReference type="Proteomes" id="UP000009168"/>
    </source>
</evidence>
<reference evidence="2" key="1">
    <citation type="journal article" date="2006" name="PLoS Biol.">
        <title>Macronuclear genome sequence of the ciliate Tetrahymena thermophila, a model eukaryote.</title>
        <authorList>
            <person name="Eisen J.A."/>
            <person name="Coyne R.S."/>
            <person name="Wu M."/>
            <person name="Wu D."/>
            <person name="Thiagarajan M."/>
            <person name="Wortman J.R."/>
            <person name="Badger J.H."/>
            <person name="Ren Q."/>
            <person name="Amedeo P."/>
            <person name="Jones K.M."/>
            <person name="Tallon L.J."/>
            <person name="Delcher A.L."/>
            <person name="Salzberg S.L."/>
            <person name="Silva J.C."/>
            <person name="Haas B.J."/>
            <person name="Majoros W.H."/>
            <person name="Farzad M."/>
            <person name="Carlton J.M."/>
            <person name="Smith R.K. Jr."/>
            <person name="Garg J."/>
            <person name="Pearlman R.E."/>
            <person name="Karrer K.M."/>
            <person name="Sun L."/>
            <person name="Manning G."/>
            <person name="Elde N.C."/>
            <person name="Turkewitz A.P."/>
            <person name="Asai D.J."/>
            <person name="Wilkes D.E."/>
            <person name="Wang Y."/>
            <person name="Cai H."/>
            <person name="Collins K."/>
            <person name="Stewart B.A."/>
            <person name="Lee S.R."/>
            <person name="Wilamowska K."/>
            <person name="Weinberg Z."/>
            <person name="Ruzzo W.L."/>
            <person name="Wloga D."/>
            <person name="Gaertig J."/>
            <person name="Frankel J."/>
            <person name="Tsao C.-C."/>
            <person name="Gorovsky M.A."/>
            <person name="Keeling P.J."/>
            <person name="Waller R.F."/>
            <person name="Patron N.J."/>
            <person name="Cherry J.M."/>
            <person name="Stover N.A."/>
            <person name="Krieger C.J."/>
            <person name="del Toro C."/>
            <person name="Ryder H.F."/>
            <person name="Williamson S.C."/>
            <person name="Barbeau R.A."/>
            <person name="Hamilton E.P."/>
            <person name="Orias E."/>
        </authorList>
    </citation>
    <scope>NUCLEOTIDE SEQUENCE [LARGE SCALE GENOMIC DNA]</scope>
    <source>
        <strain evidence="2">SB210</strain>
    </source>
</reference>
<dbReference type="Gene3D" id="1.10.357.50">
    <property type="match status" value="1"/>
</dbReference>
<dbReference type="eggNOG" id="ENOG502SQNW">
    <property type="taxonomic scope" value="Eukaryota"/>
</dbReference>
<dbReference type="GeneID" id="7845871"/>
<accession>Q22YA1</accession>
<dbReference type="SUPFAM" id="SSF103657">
    <property type="entry name" value="BAR/IMD domain-like"/>
    <property type="match status" value="1"/>
</dbReference>
<dbReference type="KEGG" id="tet:TTHERM_00354700"/>
<dbReference type="AlphaFoldDB" id="Q22YA1"/>
<dbReference type="HOGENOM" id="CLU_271115_0_0_1"/>
<sequence length="1208" mass="142317">MQKEIVTKVEDANKLISDKFSVMKTTCKAFLAFYKELASIQQNYADQLLKLTKTTGKHFGMKKSLAECKEIENPTIRALIDNQLGFLLGMSDINSQVAQQITQKLIPEINDIYLNCKQMKHDIMKVIQNEIKKPFNTYNDKMKKLQSSITSSQKKLENPSRLLELQKENEQILKEISSFGTESAKQMLKFVDQSTERETKRNIQLKTCIQLFGNITHKQYESASILSKKIAESYEKMTLEPDLSDFNQMSSSLKIAAGITTSDGLVNKNSKINIEQENRNEINKQVQSTQPQNQLQLKKEQIDSELKQSRIRKNKIKYDTVQSQSIPLIIKEQLGIFHNNIPENEEFCKRFQLSQFGILICSLARIFLQNESAKDQEQAEEIEVFISYIKNKFKISLKDYKMITKFFGKRQQNLQEQNNYLSCLLKECTDLIKNNNLLDDEVRFLVLFTQHLYAFIGINQYWNNILIPRAYYQQPNPKLELTYKNNLESIHAIFSQQNPSREDLIKYSSLNIFLEPQITFPLNQSLTQMMIQTLVENQLLQEYWEENLNWIIKFGQEGLNMNAQNIQLTFIKYYYENILHSSLVRKEKESLKYLLNLERVLEQTQEILLKEQNLTPKNESANQKLLSYLNQSIKFTLSYKPFLDFLDIIKNFWNYFYPQENQIKAACHLLYILAVSQKDYTIYSDLEELFIYIFSSAGLKYCTNFYKKIKFNPQDPIDKETLPKIQDVLANNNREGLIVISSYIPLFAKHMHRFIDYRQNELKIEFVNNYIENLLSEIIKILELVVEHNMLNNDNSSFAFTIAFEISKLDDILNKYNPERATQYYQLLTPFIDYWFNNLEFQCKNMLQNCLKQENWQTGEGQKLYTRSVVDYCSLMFKSIEVMNQLVNAPETNRFRKQIVKKFEILVYEALNDYSKEVLNSLNYINSIEETQFKKLSTSKLNPQMYPNNTENEIISNLKEFKAICYRFGNMQFLHEQIDTVAQDLLQFSSDILNGLKKEFDQNIQKISKLAAMKLVRNYMRKPVFNQILMNFDANQFSMLSVEEFSKQYKGSIKNLLDEVDDFFQLFSKRVPKQHQEILAVAFASQFTKEYIFAVMDVNKYVFDIDSSRFSQYFKYETNYIKTYLSSKMPMGVNIQLGLAENISILMQIASYLDESVNDLLSNFEQAMVQNDEFRCSILFRLLYIRRNENNKKQIEIIKKYKKYYLGV</sequence>